<organism evidence="1 2">
    <name type="scientific">Araneus ventricosus</name>
    <name type="common">Orbweaver spider</name>
    <name type="synonym">Epeira ventricosa</name>
    <dbReference type="NCBI Taxonomy" id="182803"/>
    <lineage>
        <taxon>Eukaryota</taxon>
        <taxon>Metazoa</taxon>
        <taxon>Ecdysozoa</taxon>
        <taxon>Arthropoda</taxon>
        <taxon>Chelicerata</taxon>
        <taxon>Arachnida</taxon>
        <taxon>Araneae</taxon>
        <taxon>Araneomorphae</taxon>
        <taxon>Entelegynae</taxon>
        <taxon>Araneoidea</taxon>
        <taxon>Araneidae</taxon>
        <taxon>Araneus</taxon>
    </lineage>
</organism>
<dbReference type="EMBL" id="BGPR01044379">
    <property type="protein sequence ID" value="GBO21150.1"/>
    <property type="molecule type" value="Genomic_DNA"/>
</dbReference>
<evidence type="ECO:0000313" key="1">
    <source>
        <dbReference type="EMBL" id="GBO21150.1"/>
    </source>
</evidence>
<dbReference type="AlphaFoldDB" id="A0A4Y2VBS5"/>
<proteinExistence type="predicted"/>
<evidence type="ECO:0000313" key="2">
    <source>
        <dbReference type="Proteomes" id="UP000499080"/>
    </source>
</evidence>
<keyword evidence="2" id="KW-1185">Reference proteome</keyword>
<name>A0A4Y2VBS5_ARAVE</name>
<gene>
    <name evidence="1" type="ORF">AVEN_58090_1</name>
</gene>
<comment type="caution">
    <text evidence="1">The sequence shown here is derived from an EMBL/GenBank/DDBJ whole genome shotgun (WGS) entry which is preliminary data.</text>
</comment>
<reference evidence="1 2" key="1">
    <citation type="journal article" date="2019" name="Sci. Rep.">
        <title>Orb-weaving spider Araneus ventricosus genome elucidates the spidroin gene catalogue.</title>
        <authorList>
            <person name="Kono N."/>
            <person name="Nakamura H."/>
            <person name="Ohtoshi R."/>
            <person name="Moran D.A.P."/>
            <person name="Shinohara A."/>
            <person name="Yoshida Y."/>
            <person name="Fujiwara M."/>
            <person name="Mori M."/>
            <person name="Tomita M."/>
            <person name="Arakawa K."/>
        </authorList>
    </citation>
    <scope>NUCLEOTIDE SEQUENCE [LARGE SCALE GENOMIC DNA]</scope>
</reference>
<accession>A0A4Y2VBS5</accession>
<sequence length="147" mass="17323">MLRISKKPLNAKTNEISDDTRAINRINNNRKLLTGGKQKIITEKQGRQPDELFIFFAHRSSEDTPKAFRFLRWMEMFCMRCQDGRFPPFVRRSISVSEPYLPSCYLLRFASSVVVKLNRKTMKANRQVNGMSCFQTDFQKLRRGTFF</sequence>
<protein>
    <submittedName>
        <fullName evidence="1">Uncharacterized protein</fullName>
    </submittedName>
</protein>
<dbReference type="Proteomes" id="UP000499080">
    <property type="component" value="Unassembled WGS sequence"/>
</dbReference>